<dbReference type="InterPro" id="IPR029063">
    <property type="entry name" value="SAM-dependent_MTases_sf"/>
</dbReference>
<dbReference type="EMBL" id="BIMR01000239">
    <property type="protein sequence ID" value="GCE77709.1"/>
    <property type="molecule type" value="Genomic_DNA"/>
</dbReference>
<dbReference type="AlphaFoldDB" id="A0A402DU75"/>
<evidence type="ECO:0000313" key="3">
    <source>
        <dbReference type="Proteomes" id="UP000289954"/>
    </source>
</evidence>
<dbReference type="CDD" id="cd02440">
    <property type="entry name" value="AdoMet_MTases"/>
    <property type="match status" value="1"/>
</dbReference>
<dbReference type="Pfam" id="PF13489">
    <property type="entry name" value="Methyltransf_23"/>
    <property type="match status" value="1"/>
</dbReference>
<feature type="coiled-coil region" evidence="1">
    <location>
        <begin position="222"/>
        <end position="284"/>
    </location>
</feature>
<name>A0A402DU75_9CELL</name>
<sequence>MPTYDADFDAESDNNSHSLMVRLVGPDKRVLDVGCATGYLGEALIARGCRVSGVEIDAEAAGRAAKLFDEVLVADLVDVDLVAHFGAGSFDVVVLGDVLEHMVDPDRLLRHVVGLLAPGGSVVISTPNVTHGSLRLALLQGRWRYTDLGLLDRTHVRFFDRRGLLALIEGAGLVATDVRPTTADPLGVEVDVDWPALPPGVIDWVREQPDGQTYQFVVRAVRADADGDLQTMRTRLEELEGELREAREQSAQAQARAERAARDLEAAQHRAGDAEQQLHAVQSTVTWRTLAAPRRVYGLMKGGRRR</sequence>
<dbReference type="Proteomes" id="UP000289954">
    <property type="component" value="Unassembled WGS sequence"/>
</dbReference>
<dbReference type="OrthoDB" id="9810247at2"/>
<dbReference type="Gene3D" id="3.40.50.150">
    <property type="entry name" value="Vaccinia Virus protein VP39"/>
    <property type="match status" value="1"/>
</dbReference>
<evidence type="ECO:0008006" key="4">
    <source>
        <dbReference type="Google" id="ProtNLM"/>
    </source>
</evidence>
<dbReference type="RefSeq" id="WP_130782316.1">
    <property type="nucleotide sequence ID" value="NZ_BIMR01000239.1"/>
</dbReference>
<dbReference type="SUPFAM" id="SSF53335">
    <property type="entry name" value="S-adenosyl-L-methionine-dependent methyltransferases"/>
    <property type="match status" value="1"/>
</dbReference>
<evidence type="ECO:0000313" key="2">
    <source>
        <dbReference type="EMBL" id="GCE77709.1"/>
    </source>
</evidence>
<dbReference type="PANTHER" id="PTHR43861">
    <property type="entry name" value="TRANS-ACONITATE 2-METHYLTRANSFERASE-RELATED"/>
    <property type="match status" value="1"/>
</dbReference>
<organism evidence="2 3">
    <name type="scientific">Cellulomonas biazotea</name>
    <dbReference type="NCBI Taxonomy" id="1709"/>
    <lineage>
        <taxon>Bacteria</taxon>
        <taxon>Bacillati</taxon>
        <taxon>Actinomycetota</taxon>
        <taxon>Actinomycetes</taxon>
        <taxon>Micrococcales</taxon>
        <taxon>Cellulomonadaceae</taxon>
        <taxon>Cellulomonas</taxon>
    </lineage>
</organism>
<comment type="caution">
    <text evidence="2">The sequence shown here is derived from an EMBL/GenBank/DDBJ whole genome shotgun (WGS) entry which is preliminary data.</text>
</comment>
<evidence type="ECO:0000256" key="1">
    <source>
        <dbReference type="SAM" id="Coils"/>
    </source>
</evidence>
<proteinExistence type="predicted"/>
<accession>A0A402DU75</accession>
<keyword evidence="1" id="KW-0175">Coiled coil</keyword>
<gene>
    <name evidence="2" type="ORF">CBZ_27650</name>
</gene>
<reference evidence="2 3" key="1">
    <citation type="submission" date="2019-01" db="EMBL/GenBank/DDBJ databases">
        <title>Draft genome sequence of Cellulomonas takizawaensis strain TKZ-21.</title>
        <authorList>
            <person name="Yamamura H."/>
            <person name="Hayashi T."/>
            <person name="Hamada M."/>
            <person name="Serisawa Y."/>
            <person name="Matsuyama K."/>
            <person name="Nakagawa Y."/>
            <person name="Otoguro M."/>
            <person name="Yanagida F."/>
            <person name="Hayakawa M."/>
        </authorList>
    </citation>
    <scope>NUCLEOTIDE SEQUENCE [LARGE SCALE GENOMIC DNA]</scope>
    <source>
        <strain evidence="2 3">NBRC12680</strain>
    </source>
</reference>
<protein>
    <recommendedName>
        <fullName evidence="4">Methyltransferase type 11 domain-containing protein</fullName>
    </recommendedName>
</protein>
<keyword evidence="3" id="KW-1185">Reference proteome</keyword>